<keyword evidence="2" id="KW-0028">Amino-acid biosynthesis</keyword>
<evidence type="ECO:0000313" key="7">
    <source>
        <dbReference type="EMBL" id="SVD50729.1"/>
    </source>
</evidence>
<evidence type="ECO:0000256" key="4">
    <source>
        <dbReference type="ARBA" id="ARBA00023027"/>
    </source>
</evidence>
<name>A0A382VW52_9ZZZZ</name>
<accession>A0A382VW52</accession>
<sequence>NLKIIAKYGVGLDNLDVEAASELDICVGWTGGVNKRSASEQALGFMLGLCRNLFFSAFPLKQGQWVKDGGMLLTERCIGIIGCGNIGTDLVHLLQPFNCRIFICDLLNKCEVVDTFGVAQVSQVELLAEADIVSLHVPLTELTHFMVDEAFFQQMKPSSYLINNSRGPVVKQEALKKALQQKTIAGAALDVYESEPPDDLEFLSLPNLMVTPHIGGNADEAVLAMGRSAINHIKDFFSNAGSKR</sequence>
<evidence type="ECO:0000256" key="1">
    <source>
        <dbReference type="ARBA" id="ARBA00005854"/>
    </source>
</evidence>
<organism evidence="7">
    <name type="scientific">marine metagenome</name>
    <dbReference type="NCBI Taxonomy" id="408172"/>
    <lineage>
        <taxon>unclassified sequences</taxon>
        <taxon>metagenomes</taxon>
        <taxon>ecological metagenomes</taxon>
    </lineage>
</organism>
<evidence type="ECO:0008006" key="8">
    <source>
        <dbReference type="Google" id="ProtNLM"/>
    </source>
</evidence>
<dbReference type="PANTHER" id="PTHR42789:SF1">
    <property type="entry name" value="D-ISOMER SPECIFIC 2-HYDROXYACID DEHYDROGENASE FAMILY PROTEIN (AFU_ORTHOLOGUE AFUA_6G10090)"/>
    <property type="match status" value="1"/>
</dbReference>
<gene>
    <name evidence="7" type="ORF">METZ01_LOCUS403583</name>
</gene>
<feature type="domain" description="D-isomer specific 2-hydroxyacid dehydrogenase NAD-binding" evidence="6">
    <location>
        <begin position="43"/>
        <end position="215"/>
    </location>
</feature>
<dbReference type="SUPFAM" id="SSF52283">
    <property type="entry name" value="Formate/glycerate dehydrogenase catalytic domain-like"/>
    <property type="match status" value="1"/>
</dbReference>
<dbReference type="Gene3D" id="3.40.50.720">
    <property type="entry name" value="NAD(P)-binding Rossmann-like Domain"/>
    <property type="match status" value="2"/>
</dbReference>
<feature type="non-terminal residue" evidence="7">
    <location>
        <position position="1"/>
    </location>
</feature>
<reference evidence="7" key="1">
    <citation type="submission" date="2018-05" db="EMBL/GenBank/DDBJ databases">
        <authorList>
            <person name="Lanie J.A."/>
            <person name="Ng W.-L."/>
            <person name="Kazmierczak K.M."/>
            <person name="Andrzejewski T.M."/>
            <person name="Davidsen T.M."/>
            <person name="Wayne K.J."/>
            <person name="Tettelin H."/>
            <person name="Glass J.I."/>
            <person name="Rusch D."/>
            <person name="Podicherti R."/>
            <person name="Tsui H.-C.T."/>
            <person name="Winkler M.E."/>
        </authorList>
    </citation>
    <scope>NUCLEOTIDE SEQUENCE</scope>
</reference>
<feature type="domain" description="D-isomer specific 2-hydroxyacid dehydrogenase catalytic" evidence="5">
    <location>
        <begin position="1"/>
        <end position="240"/>
    </location>
</feature>
<dbReference type="Pfam" id="PF00389">
    <property type="entry name" value="2-Hacid_dh"/>
    <property type="match status" value="1"/>
</dbReference>
<comment type="similarity">
    <text evidence="1">Belongs to the D-isomer specific 2-hydroxyacid dehydrogenase family.</text>
</comment>
<protein>
    <recommendedName>
        <fullName evidence="8">D-isomer specific 2-hydroxyacid dehydrogenase NAD-binding domain-containing protein</fullName>
    </recommendedName>
</protein>
<dbReference type="AlphaFoldDB" id="A0A382VW52"/>
<evidence type="ECO:0000256" key="2">
    <source>
        <dbReference type="ARBA" id="ARBA00022605"/>
    </source>
</evidence>
<dbReference type="InterPro" id="IPR050857">
    <property type="entry name" value="D-2-hydroxyacid_DH"/>
</dbReference>
<dbReference type="InterPro" id="IPR029752">
    <property type="entry name" value="D-isomer_DH_CS1"/>
</dbReference>
<dbReference type="InterPro" id="IPR006140">
    <property type="entry name" value="D-isomer_DH_NAD-bd"/>
</dbReference>
<dbReference type="GO" id="GO:0008652">
    <property type="term" value="P:amino acid biosynthetic process"/>
    <property type="evidence" value="ECO:0007669"/>
    <property type="project" value="UniProtKB-KW"/>
</dbReference>
<dbReference type="PROSITE" id="PS00670">
    <property type="entry name" value="D_2_HYDROXYACID_DH_2"/>
    <property type="match status" value="1"/>
</dbReference>
<dbReference type="EMBL" id="UINC01155084">
    <property type="protein sequence ID" value="SVD50729.1"/>
    <property type="molecule type" value="Genomic_DNA"/>
</dbReference>
<keyword evidence="4" id="KW-0520">NAD</keyword>
<dbReference type="InterPro" id="IPR029753">
    <property type="entry name" value="D-isomer_DH_CS"/>
</dbReference>
<proteinExistence type="inferred from homology"/>
<dbReference type="InterPro" id="IPR036291">
    <property type="entry name" value="NAD(P)-bd_dom_sf"/>
</dbReference>
<dbReference type="PROSITE" id="PS00065">
    <property type="entry name" value="D_2_HYDROXYACID_DH_1"/>
    <property type="match status" value="1"/>
</dbReference>
<keyword evidence="3" id="KW-0560">Oxidoreductase</keyword>
<evidence type="ECO:0000259" key="6">
    <source>
        <dbReference type="Pfam" id="PF02826"/>
    </source>
</evidence>
<dbReference type="GO" id="GO:0051287">
    <property type="term" value="F:NAD binding"/>
    <property type="evidence" value="ECO:0007669"/>
    <property type="project" value="InterPro"/>
</dbReference>
<dbReference type="GO" id="GO:0016616">
    <property type="term" value="F:oxidoreductase activity, acting on the CH-OH group of donors, NAD or NADP as acceptor"/>
    <property type="evidence" value="ECO:0007669"/>
    <property type="project" value="InterPro"/>
</dbReference>
<dbReference type="PANTHER" id="PTHR42789">
    <property type="entry name" value="D-ISOMER SPECIFIC 2-HYDROXYACID DEHYDROGENASE FAMILY PROTEIN (AFU_ORTHOLOGUE AFUA_6G10090)"/>
    <property type="match status" value="1"/>
</dbReference>
<dbReference type="Pfam" id="PF02826">
    <property type="entry name" value="2-Hacid_dh_C"/>
    <property type="match status" value="1"/>
</dbReference>
<evidence type="ECO:0000259" key="5">
    <source>
        <dbReference type="Pfam" id="PF00389"/>
    </source>
</evidence>
<dbReference type="InterPro" id="IPR006139">
    <property type="entry name" value="D-isomer_2_OHA_DH_cat_dom"/>
</dbReference>
<evidence type="ECO:0000256" key="3">
    <source>
        <dbReference type="ARBA" id="ARBA00023002"/>
    </source>
</evidence>
<dbReference type="SUPFAM" id="SSF51735">
    <property type="entry name" value="NAD(P)-binding Rossmann-fold domains"/>
    <property type="match status" value="1"/>
</dbReference>